<keyword evidence="1" id="KW-0472">Membrane</keyword>
<dbReference type="EMBL" id="NBII01000001">
    <property type="protein sequence ID" value="PAV23789.1"/>
    <property type="molecule type" value="Genomic_DNA"/>
</dbReference>
<evidence type="ECO:0000259" key="2">
    <source>
        <dbReference type="Pfam" id="PF20151"/>
    </source>
</evidence>
<feature type="transmembrane region" description="Helical" evidence="1">
    <location>
        <begin position="63"/>
        <end position="84"/>
    </location>
</feature>
<evidence type="ECO:0000313" key="3">
    <source>
        <dbReference type="EMBL" id="PAV23789.1"/>
    </source>
</evidence>
<feature type="transmembrane region" description="Helical" evidence="1">
    <location>
        <begin position="261"/>
        <end position="288"/>
    </location>
</feature>
<dbReference type="OrthoDB" id="2952413at2759"/>
<dbReference type="AlphaFoldDB" id="A0A286UW16"/>
<reference evidence="3 4" key="1">
    <citation type="journal article" date="2017" name="Mol. Ecol.">
        <title>Comparative and population genomic landscape of Phellinus noxius: A hypervariable fungus causing root rot in trees.</title>
        <authorList>
            <person name="Chung C.L."/>
            <person name="Lee T.J."/>
            <person name="Akiba M."/>
            <person name="Lee H.H."/>
            <person name="Kuo T.H."/>
            <person name="Liu D."/>
            <person name="Ke H.M."/>
            <person name="Yokoi T."/>
            <person name="Roa M.B."/>
            <person name="Lu M.J."/>
            <person name="Chang Y.Y."/>
            <person name="Ann P.J."/>
            <person name="Tsai J.N."/>
            <person name="Chen C.Y."/>
            <person name="Tzean S.S."/>
            <person name="Ota Y."/>
            <person name="Hattori T."/>
            <person name="Sahashi N."/>
            <person name="Liou R.F."/>
            <person name="Kikuchi T."/>
            <person name="Tsai I.J."/>
        </authorList>
    </citation>
    <scope>NUCLEOTIDE SEQUENCE [LARGE SCALE GENOMIC DNA]</scope>
    <source>
        <strain evidence="3 4">FFPRI411160</strain>
    </source>
</reference>
<name>A0A286UW16_9AGAM</name>
<evidence type="ECO:0000313" key="4">
    <source>
        <dbReference type="Proteomes" id="UP000217199"/>
    </source>
</evidence>
<feature type="transmembrane region" description="Helical" evidence="1">
    <location>
        <begin position="25"/>
        <end position="42"/>
    </location>
</feature>
<protein>
    <recommendedName>
        <fullName evidence="2">DUF6533 domain-containing protein</fullName>
    </recommendedName>
</protein>
<keyword evidence="1" id="KW-1133">Transmembrane helix</keyword>
<feature type="domain" description="DUF6533" evidence="2">
    <location>
        <begin position="26"/>
        <end position="68"/>
    </location>
</feature>
<feature type="transmembrane region" description="Helical" evidence="1">
    <location>
        <begin position="104"/>
        <end position="126"/>
    </location>
</feature>
<dbReference type="InParanoid" id="A0A286UW16"/>
<dbReference type="Pfam" id="PF20151">
    <property type="entry name" value="DUF6533"/>
    <property type="match status" value="1"/>
</dbReference>
<feature type="transmembrane region" description="Helical" evidence="1">
    <location>
        <begin position="138"/>
        <end position="159"/>
    </location>
</feature>
<feature type="transmembrane region" description="Helical" evidence="1">
    <location>
        <begin position="232"/>
        <end position="255"/>
    </location>
</feature>
<sequence>MVVNLVPTDPNRVTDLVYENTASKSFQLCCVTVFFYYVILHLEEEVEFIWAKKWTLGKAIYIVTRYTGAIFLIFVAGSVYPLLWNDKDFLMTDARYKLNKYACLKGWIYIGPGSAVFILAEVILQMRVYALYERSRKILVLLVLLFSITITAEVLLFTGHLYKLLKDRCLVMSYPLAPINWLVTSTVDFILFIMVYIKSREGREWRVKKEERKKDPWQPKDISAVMARDSTVYFAAVFSICAVGTVHSFLSQYLFSIAKNAYSSFIILVIGNLLSTYETIAVTLMAILAPRMLVNIRSEFYAQTKPMEKTISWNVAEVAATSTTSERDASGSHA</sequence>
<organism evidence="3 4">
    <name type="scientific">Pyrrhoderma noxium</name>
    <dbReference type="NCBI Taxonomy" id="2282107"/>
    <lineage>
        <taxon>Eukaryota</taxon>
        <taxon>Fungi</taxon>
        <taxon>Dikarya</taxon>
        <taxon>Basidiomycota</taxon>
        <taxon>Agaricomycotina</taxon>
        <taxon>Agaricomycetes</taxon>
        <taxon>Hymenochaetales</taxon>
        <taxon>Hymenochaetaceae</taxon>
        <taxon>Pyrrhoderma</taxon>
    </lineage>
</organism>
<keyword evidence="4" id="KW-1185">Reference proteome</keyword>
<proteinExistence type="predicted"/>
<accession>A0A286UW16</accession>
<dbReference type="Proteomes" id="UP000217199">
    <property type="component" value="Unassembled WGS sequence"/>
</dbReference>
<comment type="caution">
    <text evidence="3">The sequence shown here is derived from an EMBL/GenBank/DDBJ whole genome shotgun (WGS) entry which is preliminary data.</text>
</comment>
<keyword evidence="1" id="KW-0812">Transmembrane</keyword>
<gene>
    <name evidence="3" type="ORF">PNOK_0085700</name>
</gene>
<dbReference type="InterPro" id="IPR045340">
    <property type="entry name" value="DUF6533"/>
</dbReference>
<evidence type="ECO:0000256" key="1">
    <source>
        <dbReference type="SAM" id="Phobius"/>
    </source>
</evidence>
<feature type="transmembrane region" description="Helical" evidence="1">
    <location>
        <begin position="179"/>
        <end position="197"/>
    </location>
</feature>